<accession>A0A183LVK3</accession>
<gene>
    <name evidence="1" type="ORF">SMRZ_LOCUS7828</name>
</gene>
<protein>
    <submittedName>
        <fullName evidence="1">Uncharacterized protein</fullName>
    </submittedName>
</protein>
<reference evidence="1 2" key="1">
    <citation type="submission" date="2018-11" db="EMBL/GenBank/DDBJ databases">
        <authorList>
            <consortium name="Pathogen Informatics"/>
        </authorList>
    </citation>
    <scope>NUCLEOTIDE SEQUENCE [LARGE SCALE GENOMIC DNA]</scope>
    <source>
        <strain evidence="1 2">Zambia</strain>
    </source>
</reference>
<organism evidence="1 2">
    <name type="scientific">Schistosoma margrebowiei</name>
    <dbReference type="NCBI Taxonomy" id="48269"/>
    <lineage>
        <taxon>Eukaryota</taxon>
        <taxon>Metazoa</taxon>
        <taxon>Spiralia</taxon>
        <taxon>Lophotrochozoa</taxon>
        <taxon>Platyhelminthes</taxon>
        <taxon>Trematoda</taxon>
        <taxon>Digenea</taxon>
        <taxon>Strigeidida</taxon>
        <taxon>Schistosomatoidea</taxon>
        <taxon>Schistosomatidae</taxon>
        <taxon>Schistosoma</taxon>
    </lineage>
</organism>
<dbReference type="AlphaFoldDB" id="A0A183LVK3"/>
<evidence type="ECO:0000313" key="2">
    <source>
        <dbReference type="Proteomes" id="UP000277204"/>
    </source>
</evidence>
<evidence type="ECO:0000313" key="1">
    <source>
        <dbReference type="EMBL" id="VDO78297.1"/>
    </source>
</evidence>
<keyword evidence="2" id="KW-1185">Reference proteome</keyword>
<proteinExistence type="predicted"/>
<name>A0A183LVK3_9TREM</name>
<sequence>MCWNNAGPIEVSNSLQSNDDIDDPTSKLTQFIYGALKSPTIRLLPLLHQDLSLLRRKSSATHSGLRYTTTTSLSCRRHFNLHFISSHVPETCANVSANLMVRTTRKTALQRFNTAFLRHIDKLLNQFKTTLNNTFQALQDQLKEEETTMEENCKRIKEALASTCQKVLSRKKHHHMECIPIETLHKIQEKNYKIAINNNREDKGRS</sequence>
<dbReference type="Proteomes" id="UP000277204">
    <property type="component" value="Unassembled WGS sequence"/>
</dbReference>
<dbReference type="EMBL" id="UZAI01003251">
    <property type="protein sequence ID" value="VDO78297.1"/>
    <property type="molecule type" value="Genomic_DNA"/>
</dbReference>